<organism evidence="1 2">
    <name type="scientific">Senna tora</name>
    <dbReference type="NCBI Taxonomy" id="362788"/>
    <lineage>
        <taxon>Eukaryota</taxon>
        <taxon>Viridiplantae</taxon>
        <taxon>Streptophyta</taxon>
        <taxon>Embryophyta</taxon>
        <taxon>Tracheophyta</taxon>
        <taxon>Spermatophyta</taxon>
        <taxon>Magnoliopsida</taxon>
        <taxon>eudicotyledons</taxon>
        <taxon>Gunneridae</taxon>
        <taxon>Pentapetalae</taxon>
        <taxon>rosids</taxon>
        <taxon>fabids</taxon>
        <taxon>Fabales</taxon>
        <taxon>Fabaceae</taxon>
        <taxon>Caesalpinioideae</taxon>
        <taxon>Cassia clade</taxon>
        <taxon>Senna</taxon>
    </lineage>
</organism>
<dbReference type="EMBL" id="JAAIUW010000011">
    <property type="protein sequence ID" value="KAF7810322.1"/>
    <property type="molecule type" value="Genomic_DNA"/>
</dbReference>
<keyword evidence="1" id="KW-0808">Transferase</keyword>
<keyword evidence="1" id="KW-0695">RNA-directed DNA polymerase</keyword>
<comment type="caution">
    <text evidence="1">The sequence shown here is derived from an EMBL/GenBank/DDBJ whole genome shotgun (WGS) entry which is preliminary data.</text>
</comment>
<accession>A0A834W5Q9</accession>
<protein>
    <submittedName>
        <fullName evidence="1">Putative ribonuclease H-like domain, reverse transcriptase zinc-binding domain-containing protein</fullName>
    </submittedName>
</protein>
<proteinExistence type="predicted"/>
<keyword evidence="2" id="KW-1185">Reference proteome</keyword>
<dbReference type="GO" id="GO:0003964">
    <property type="term" value="F:RNA-directed DNA polymerase activity"/>
    <property type="evidence" value="ECO:0007669"/>
    <property type="project" value="UniProtKB-KW"/>
</dbReference>
<evidence type="ECO:0000313" key="1">
    <source>
        <dbReference type="EMBL" id="KAF7810322.1"/>
    </source>
</evidence>
<keyword evidence="1" id="KW-0548">Nucleotidyltransferase</keyword>
<sequence length="228" mass="25899">MGNRPSTTWRALMAGRTLLKSGLRRSIGDGKSMQIWEDPWVLFERPTILPAPSQNGAGVEKVCDLMNGRGDSWNEKVLRRYFDEVFANAYCAFLQTEYKGIIPTMDALEHRAQDFIMPMCLMVVEANKWRDEQLCKLAEAMYCAWERRNAKKFSNEMIKADALWRRVERIMEEFQAATLNDANNIAVPTRLEWEKPECPLVKLNVDAASSKDCGGAIGGLIRDLDGCV</sequence>
<dbReference type="Proteomes" id="UP000634136">
    <property type="component" value="Unassembled WGS sequence"/>
</dbReference>
<dbReference type="AlphaFoldDB" id="A0A834W5Q9"/>
<evidence type="ECO:0000313" key="2">
    <source>
        <dbReference type="Proteomes" id="UP000634136"/>
    </source>
</evidence>
<reference evidence="1" key="1">
    <citation type="submission" date="2020-09" db="EMBL/GenBank/DDBJ databases">
        <title>Genome-Enabled Discovery of Anthraquinone Biosynthesis in Senna tora.</title>
        <authorList>
            <person name="Kang S.-H."/>
            <person name="Pandey R.P."/>
            <person name="Lee C.-M."/>
            <person name="Sim J.-S."/>
            <person name="Jeong J.-T."/>
            <person name="Choi B.-S."/>
            <person name="Jung M."/>
            <person name="Ginzburg D."/>
            <person name="Zhao K."/>
            <person name="Won S.Y."/>
            <person name="Oh T.-J."/>
            <person name="Yu Y."/>
            <person name="Kim N.-H."/>
            <person name="Lee O.R."/>
            <person name="Lee T.-H."/>
            <person name="Bashyal P."/>
            <person name="Kim T.-S."/>
            <person name="Lee W.-H."/>
            <person name="Kawkins C."/>
            <person name="Kim C.-K."/>
            <person name="Kim J.S."/>
            <person name="Ahn B.O."/>
            <person name="Rhee S.Y."/>
            <person name="Sohng J.K."/>
        </authorList>
    </citation>
    <scope>NUCLEOTIDE SEQUENCE</scope>
    <source>
        <tissue evidence="1">Leaf</tissue>
    </source>
</reference>
<name>A0A834W5Q9_9FABA</name>
<dbReference type="OrthoDB" id="1938246at2759"/>
<gene>
    <name evidence="1" type="ORF">G2W53_037065</name>
</gene>